<feature type="non-terminal residue" evidence="2">
    <location>
        <position position="118"/>
    </location>
</feature>
<evidence type="ECO:0008006" key="4">
    <source>
        <dbReference type="Google" id="ProtNLM"/>
    </source>
</evidence>
<keyword evidence="3" id="KW-1185">Reference proteome</keyword>
<comment type="caution">
    <text evidence="2">The sequence shown here is derived from an EMBL/GenBank/DDBJ whole genome shotgun (WGS) entry which is preliminary data.</text>
</comment>
<feature type="transmembrane region" description="Helical" evidence="1">
    <location>
        <begin position="64"/>
        <end position="89"/>
    </location>
</feature>
<accession>A0A5J4N481</accession>
<evidence type="ECO:0000256" key="1">
    <source>
        <dbReference type="SAM" id="Phobius"/>
    </source>
</evidence>
<sequence length="118" mass="12877">VFYKSQPTALNLAHNTIPEDSVWTSSPVVCGEPNMGDMDRPADGMMMEIDLDDVQPLTPPDGGWGWLIVLGSFMCMFLVDGVCFSYGIFLSELESTFGASKMQMTLAGSLLTGCYFMV</sequence>
<dbReference type="SUPFAM" id="SSF103473">
    <property type="entry name" value="MFS general substrate transporter"/>
    <property type="match status" value="1"/>
</dbReference>
<keyword evidence="1" id="KW-1133">Transmembrane helix</keyword>
<keyword evidence="1" id="KW-0812">Transmembrane</keyword>
<evidence type="ECO:0000313" key="3">
    <source>
        <dbReference type="Proteomes" id="UP000324629"/>
    </source>
</evidence>
<dbReference type="EMBL" id="QNGE01013059">
    <property type="protein sequence ID" value="KAA3670180.1"/>
    <property type="molecule type" value="Genomic_DNA"/>
</dbReference>
<keyword evidence="1" id="KW-0472">Membrane</keyword>
<gene>
    <name evidence="2" type="ORF">DEA37_0008071</name>
</gene>
<dbReference type="AlphaFoldDB" id="A0A5J4N481"/>
<proteinExistence type="predicted"/>
<name>A0A5J4N481_9TREM</name>
<protein>
    <recommendedName>
        <fullName evidence="4">Major facilitator superfamily (MFS) profile domain-containing protein</fullName>
    </recommendedName>
</protein>
<organism evidence="2 3">
    <name type="scientific">Paragonimus westermani</name>
    <dbReference type="NCBI Taxonomy" id="34504"/>
    <lineage>
        <taxon>Eukaryota</taxon>
        <taxon>Metazoa</taxon>
        <taxon>Spiralia</taxon>
        <taxon>Lophotrochozoa</taxon>
        <taxon>Platyhelminthes</taxon>
        <taxon>Trematoda</taxon>
        <taxon>Digenea</taxon>
        <taxon>Plagiorchiida</taxon>
        <taxon>Troglotremata</taxon>
        <taxon>Troglotrematidae</taxon>
        <taxon>Paragonimus</taxon>
    </lineage>
</organism>
<dbReference type="InterPro" id="IPR036259">
    <property type="entry name" value="MFS_trans_sf"/>
</dbReference>
<dbReference type="Proteomes" id="UP000324629">
    <property type="component" value="Unassembled WGS sequence"/>
</dbReference>
<reference evidence="2 3" key="1">
    <citation type="journal article" date="2019" name="Gigascience">
        <title>Whole-genome sequence of the oriental lung fluke Paragonimus westermani.</title>
        <authorList>
            <person name="Oey H."/>
            <person name="Zakrzewski M."/>
            <person name="Narain K."/>
            <person name="Devi K.R."/>
            <person name="Agatsuma T."/>
            <person name="Nawaratna S."/>
            <person name="Gobert G.N."/>
            <person name="Jones M.K."/>
            <person name="Ragan M.A."/>
            <person name="McManus D.P."/>
            <person name="Krause L."/>
        </authorList>
    </citation>
    <scope>NUCLEOTIDE SEQUENCE [LARGE SCALE GENOMIC DNA]</scope>
    <source>
        <strain evidence="2 3">IND2009</strain>
    </source>
</reference>
<feature type="non-terminal residue" evidence="2">
    <location>
        <position position="1"/>
    </location>
</feature>
<evidence type="ECO:0000313" key="2">
    <source>
        <dbReference type="EMBL" id="KAA3670180.1"/>
    </source>
</evidence>